<feature type="compositionally biased region" description="Basic and acidic residues" evidence="1">
    <location>
        <begin position="35"/>
        <end position="44"/>
    </location>
</feature>
<sequence>MKIFDVLLILILVSIIALAVEASTNEGTKDVSAIESKEGERDSLRSATPKPTGQPKKKKENENKWLKSLNNLSRNTGKDSSKQFEKIETSCPDRDEKDDGIIPNIFTGVGKTVSGALDSFLGIFTGRSRDDDHN</sequence>
<keyword evidence="2" id="KW-0732">Signal</keyword>
<evidence type="ECO:0000313" key="4">
    <source>
        <dbReference type="Proteomes" id="UP000708208"/>
    </source>
</evidence>
<reference evidence="3" key="1">
    <citation type="submission" date="2021-06" db="EMBL/GenBank/DDBJ databases">
        <authorList>
            <person name="Hodson N. C."/>
            <person name="Mongue J. A."/>
            <person name="Jaron S. K."/>
        </authorList>
    </citation>
    <scope>NUCLEOTIDE SEQUENCE</scope>
</reference>
<name>A0A8J2JYA8_9HEXA</name>
<feature type="signal peptide" evidence="2">
    <location>
        <begin position="1"/>
        <end position="22"/>
    </location>
</feature>
<feature type="region of interest" description="Disordered" evidence="1">
    <location>
        <begin position="26"/>
        <end position="99"/>
    </location>
</feature>
<evidence type="ECO:0000256" key="2">
    <source>
        <dbReference type="SAM" id="SignalP"/>
    </source>
</evidence>
<feature type="chain" id="PRO_5035239070" evidence="2">
    <location>
        <begin position="23"/>
        <end position="134"/>
    </location>
</feature>
<organism evidence="3 4">
    <name type="scientific">Allacma fusca</name>
    <dbReference type="NCBI Taxonomy" id="39272"/>
    <lineage>
        <taxon>Eukaryota</taxon>
        <taxon>Metazoa</taxon>
        <taxon>Ecdysozoa</taxon>
        <taxon>Arthropoda</taxon>
        <taxon>Hexapoda</taxon>
        <taxon>Collembola</taxon>
        <taxon>Symphypleona</taxon>
        <taxon>Sminthuridae</taxon>
        <taxon>Allacma</taxon>
    </lineage>
</organism>
<dbReference type="Proteomes" id="UP000708208">
    <property type="component" value="Unassembled WGS sequence"/>
</dbReference>
<dbReference type="AlphaFoldDB" id="A0A8J2JYA8"/>
<protein>
    <submittedName>
        <fullName evidence="3">Uncharacterized protein</fullName>
    </submittedName>
</protein>
<accession>A0A8J2JYA8</accession>
<evidence type="ECO:0000256" key="1">
    <source>
        <dbReference type="SAM" id="MobiDB-lite"/>
    </source>
</evidence>
<gene>
    <name evidence="3" type="ORF">AFUS01_LOCUS5834</name>
</gene>
<keyword evidence="4" id="KW-1185">Reference proteome</keyword>
<feature type="compositionally biased region" description="Basic and acidic residues" evidence="1">
    <location>
        <begin position="76"/>
        <end position="99"/>
    </location>
</feature>
<comment type="caution">
    <text evidence="3">The sequence shown here is derived from an EMBL/GenBank/DDBJ whole genome shotgun (WGS) entry which is preliminary data.</text>
</comment>
<proteinExistence type="predicted"/>
<evidence type="ECO:0000313" key="3">
    <source>
        <dbReference type="EMBL" id="CAG7716319.1"/>
    </source>
</evidence>
<dbReference type="EMBL" id="CAJVCH010037640">
    <property type="protein sequence ID" value="CAG7716319.1"/>
    <property type="molecule type" value="Genomic_DNA"/>
</dbReference>